<name>A0A9X3I6W0_9ACTN</name>
<accession>A0A9X3I6W0</accession>
<protein>
    <submittedName>
        <fullName evidence="1">Uncharacterized protein</fullName>
    </submittedName>
</protein>
<gene>
    <name evidence="1" type="ORF">OSB52_24730</name>
</gene>
<dbReference type="RefSeq" id="WP_266063980.1">
    <property type="nucleotide sequence ID" value="NZ_JAPKFM010000097.1"/>
</dbReference>
<keyword evidence="2" id="KW-1185">Reference proteome</keyword>
<dbReference type="Proteomes" id="UP001143347">
    <property type="component" value="Unassembled WGS sequence"/>
</dbReference>
<dbReference type="AlphaFoldDB" id="A0A9X3I6W0"/>
<evidence type="ECO:0000313" key="2">
    <source>
        <dbReference type="Proteomes" id="UP001143347"/>
    </source>
</evidence>
<proteinExistence type="predicted"/>
<feature type="non-terminal residue" evidence="1">
    <location>
        <position position="61"/>
    </location>
</feature>
<organism evidence="1 2">
    <name type="scientific">Gordonia aquimaris</name>
    <dbReference type="NCBI Taxonomy" id="2984863"/>
    <lineage>
        <taxon>Bacteria</taxon>
        <taxon>Bacillati</taxon>
        <taxon>Actinomycetota</taxon>
        <taxon>Actinomycetes</taxon>
        <taxon>Mycobacteriales</taxon>
        <taxon>Gordoniaceae</taxon>
        <taxon>Gordonia</taxon>
    </lineage>
</organism>
<sequence length="61" mass="6254">MSIRFAALPTQLFVVLGDGVGEALDDRSQVRNFGSEAGECAGVGLSSAVFIDDGAYFGVAV</sequence>
<evidence type="ECO:0000313" key="1">
    <source>
        <dbReference type="EMBL" id="MCX2967272.1"/>
    </source>
</evidence>
<reference evidence="1" key="1">
    <citation type="submission" date="2022-10" db="EMBL/GenBank/DDBJ databases">
        <title>WGS of marine actinomycetes from Thailand.</title>
        <authorList>
            <person name="Thawai C."/>
        </authorList>
    </citation>
    <scope>NUCLEOTIDE SEQUENCE</scope>
    <source>
        <strain evidence="1">SW21</strain>
    </source>
</reference>
<comment type="caution">
    <text evidence="1">The sequence shown here is derived from an EMBL/GenBank/DDBJ whole genome shotgun (WGS) entry which is preliminary data.</text>
</comment>
<dbReference type="EMBL" id="JAPKFM010000097">
    <property type="protein sequence ID" value="MCX2967272.1"/>
    <property type="molecule type" value="Genomic_DNA"/>
</dbReference>